<evidence type="ECO:0000313" key="3">
    <source>
        <dbReference type="Proteomes" id="UP001168990"/>
    </source>
</evidence>
<dbReference type="GO" id="GO:0060271">
    <property type="term" value="P:cilium assembly"/>
    <property type="evidence" value="ECO:0007669"/>
    <property type="project" value="TreeGrafter"/>
</dbReference>
<sequence length="902" mass="106937">MDCYIPNECDKYLTIKNIIPIDEKKIELELNNKVKIIQKAYRSWRIIKMIKECAKVYRKMIDDCQKFEEEKLQRDEKLNQLSIIRQTFPQSRSDFAMIYGLIDVWWKTQLEDVKNKKNLDVDTGRVENRRILMEHITMLRNVEKHRQYIVEEYKKKTLLKFLSFHCKSVMWNGYKDKTIEMVTLRVQKARELKTLYDNLCCNDCTVEERIEMLILLKNIIIVHSCYPAIDLLHLIDQEIALLSSGIKAMSLNYLRERISYNCCTKNENSLEMELAEPIDKDKLLCRSCKRLLSRSKFSMHARMKKLTKCQACGWLQQQSVERVNYDPYTYLLNGIRAEEKRQKFYSNLLYVIQESDIYYLVKIIWHGRSIMDLVSEIVNQCEEKVYLGGWKNIMTSMEYYDAATQTQTHLLHCNNSCVKRKIILAVNRVTQTSSTKASKYTSIIYDKFTQTTCIPDVNDKLMTPSSASRNRLTSESSRIKAKELFNTRKFSRLEEESAIKIQRFLRACRAQSEISSLARFSIVTKTQPPIMSKPIKLNRDKRFEILKHCPPCSRADFEMLQNVLDRWRILENERIDRMLFGSSRMAAKSMILLREIELLRSIELAKSRLRNKRQERNNLDYLDKLAKLETWRTRNGKVIEVETLRVTRARECRSLYHTLMKDESVQERIEALHSVKKYIHGHTCDISRELEYLVDEEINFSTKNIQLDILNQLKTRIKMAFFHFALNFCEYKRDKDYTEREGLTKFCIRCGKLLPLNLFAEEDQQSLPTCNSCTILRPTRNPKILYEPYEQMLKDLRKSEVQMGSFDGLAFHIGPRILHHLVNNIWHGKSGISEFDDLFQLRLLRFRQDLNWSPWNTILLTKREAAIHQAMTNPWELYESCLVKRFVLRNLQAKLYYNSLAK</sequence>
<gene>
    <name evidence="2" type="ORF">PV328_006731</name>
</gene>
<dbReference type="GO" id="GO:0031514">
    <property type="term" value="C:motile cilium"/>
    <property type="evidence" value="ECO:0007669"/>
    <property type="project" value="TreeGrafter"/>
</dbReference>
<dbReference type="PANTHER" id="PTHR21074:SF0">
    <property type="entry name" value="IQ AND UBIQUITIN-LIKE DOMAIN-CONTAINING PROTEIN"/>
    <property type="match status" value="1"/>
</dbReference>
<dbReference type="AlphaFoldDB" id="A0AA39FQK8"/>
<dbReference type="InterPro" id="IPR037695">
    <property type="entry name" value="IQUB"/>
</dbReference>
<keyword evidence="3" id="KW-1185">Reference proteome</keyword>
<dbReference type="GO" id="GO:0001669">
    <property type="term" value="C:acrosomal vesicle"/>
    <property type="evidence" value="ECO:0007669"/>
    <property type="project" value="TreeGrafter"/>
</dbReference>
<accession>A0AA39FQK8</accession>
<feature type="domain" description="IQ motif and ubiquitin-like" evidence="1">
    <location>
        <begin position="152"/>
        <end position="260"/>
    </location>
</feature>
<dbReference type="Proteomes" id="UP001168990">
    <property type="component" value="Unassembled WGS sequence"/>
</dbReference>
<name>A0AA39FQK8_9HYME</name>
<dbReference type="GO" id="GO:0030317">
    <property type="term" value="P:flagellated sperm motility"/>
    <property type="evidence" value="ECO:0007669"/>
    <property type="project" value="TreeGrafter"/>
</dbReference>
<comment type="caution">
    <text evidence="2">The sequence shown here is derived from an EMBL/GenBank/DDBJ whole genome shotgun (WGS) entry which is preliminary data.</text>
</comment>
<organism evidence="2 3">
    <name type="scientific">Microctonus aethiopoides</name>
    <dbReference type="NCBI Taxonomy" id="144406"/>
    <lineage>
        <taxon>Eukaryota</taxon>
        <taxon>Metazoa</taxon>
        <taxon>Ecdysozoa</taxon>
        <taxon>Arthropoda</taxon>
        <taxon>Hexapoda</taxon>
        <taxon>Insecta</taxon>
        <taxon>Pterygota</taxon>
        <taxon>Neoptera</taxon>
        <taxon>Endopterygota</taxon>
        <taxon>Hymenoptera</taxon>
        <taxon>Apocrita</taxon>
        <taxon>Ichneumonoidea</taxon>
        <taxon>Braconidae</taxon>
        <taxon>Euphorinae</taxon>
        <taxon>Microctonus</taxon>
    </lineage>
</organism>
<dbReference type="PANTHER" id="PTHR21074">
    <property type="entry name" value="IQ AND UBIQUITIN-LIKE DOMAIN-CONTAINING PROTEIN"/>
    <property type="match status" value="1"/>
</dbReference>
<dbReference type="InterPro" id="IPR057887">
    <property type="entry name" value="IQUB_helical"/>
</dbReference>
<dbReference type="EMBL" id="JAQQBS010000002">
    <property type="protein sequence ID" value="KAK0173554.1"/>
    <property type="molecule type" value="Genomic_DNA"/>
</dbReference>
<feature type="domain" description="IQ motif and ubiquitin-like" evidence="1">
    <location>
        <begin position="612"/>
        <end position="725"/>
    </location>
</feature>
<protein>
    <recommendedName>
        <fullName evidence="1">IQ motif and ubiquitin-like domain-containing protein</fullName>
    </recommendedName>
</protein>
<reference evidence="2" key="2">
    <citation type="submission" date="2023-03" db="EMBL/GenBank/DDBJ databases">
        <authorList>
            <person name="Inwood S.N."/>
            <person name="Skelly J.G."/>
            <person name="Guhlin J."/>
            <person name="Harrop T.W.R."/>
            <person name="Goldson S.G."/>
            <person name="Dearden P.K."/>
        </authorList>
    </citation>
    <scope>NUCLEOTIDE SEQUENCE</scope>
    <source>
        <strain evidence="2">Irish</strain>
        <tissue evidence="2">Whole body</tissue>
    </source>
</reference>
<evidence type="ECO:0000259" key="1">
    <source>
        <dbReference type="Pfam" id="PF25805"/>
    </source>
</evidence>
<reference evidence="2" key="1">
    <citation type="journal article" date="2023" name="bioRxiv">
        <title>Scaffold-level genome assemblies of two parasitoid biocontrol wasps reveal the parthenogenesis mechanism and an associated novel virus.</title>
        <authorList>
            <person name="Inwood S."/>
            <person name="Skelly J."/>
            <person name="Guhlin J."/>
            <person name="Harrop T."/>
            <person name="Goldson S."/>
            <person name="Dearden P."/>
        </authorList>
    </citation>
    <scope>NUCLEOTIDE SEQUENCE</scope>
    <source>
        <strain evidence="2">Irish</strain>
        <tissue evidence="2">Whole body</tissue>
    </source>
</reference>
<dbReference type="Pfam" id="PF25805">
    <property type="entry name" value="IQUB"/>
    <property type="match status" value="2"/>
</dbReference>
<proteinExistence type="predicted"/>
<evidence type="ECO:0000313" key="2">
    <source>
        <dbReference type="EMBL" id="KAK0173554.1"/>
    </source>
</evidence>